<evidence type="ECO:0000259" key="13">
    <source>
        <dbReference type="Pfam" id="PF00266"/>
    </source>
</evidence>
<sequence length="389" mass="39970">MNDPIYLDGFATLPLAPEAQAAILDAWSRPGNAGSPNAAGERAARIIADGRAAIAALIGAAPDEIIFTSGATEANNLAVVGAARALARIHPGRRRILMSAIEHKAVIEPVRSLEAEGCSVTIVPVTPTGTIDLEALRALAGSDILLASFMLVNNELGTIQPVGEAAAIIHEAGGSIHCDAAQALGKIPVDVFDLDVDYLSLSAHKCYGPMGIGALYVSAGAIKPDALLVGGNQQNGLRSGTEPVALIAGFAEAARLAHSALGTDPLHGERLLSRLLDSLRERQLRVTLVSGDADRVPGGAAIAIAGMDGDTLSALLGSQVAISTGSACTSGQIRISHVLEAIGLSEQEARSVIRVFCNRYNTEGEILSATDHIVAAASRCALATGEVRQ</sequence>
<evidence type="ECO:0000313" key="16">
    <source>
        <dbReference type="Proteomes" id="UP000217141"/>
    </source>
</evidence>
<dbReference type="InterPro" id="IPR000192">
    <property type="entry name" value="Aminotrans_V_dom"/>
</dbReference>
<comment type="similarity">
    <text evidence="3">Belongs to the class-V pyridoxal-phosphate-dependent aminotransferase family. NifS/IscS subfamily.</text>
</comment>
<dbReference type="Gene3D" id="3.40.640.10">
    <property type="entry name" value="Type I PLP-dependent aspartate aminotransferase-like (Major domain)"/>
    <property type="match status" value="1"/>
</dbReference>
<evidence type="ECO:0000256" key="1">
    <source>
        <dbReference type="ARBA" id="ARBA00001933"/>
    </source>
</evidence>
<comment type="catalytic activity">
    <reaction evidence="11">
        <text>(sulfur carrier)-H + L-cysteine = (sulfur carrier)-SH + L-alanine</text>
        <dbReference type="Rhea" id="RHEA:43892"/>
        <dbReference type="Rhea" id="RHEA-COMP:14737"/>
        <dbReference type="Rhea" id="RHEA-COMP:14739"/>
        <dbReference type="ChEBI" id="CHEBI:29917"/>
        <dbReference type="ChEBI" id="CHEBI:35235"/>
        <dbReference type="ChEBI" id="CHEBI:57972"/>
        <dbReference type="ChEBI" id="CHEBI:64428"/>
        <dbReference type="EC" id="2.8.1.7"/>
    </reaction>
</comment>
<dbReference type="PROSITE" id="PS00595">
    <property type="entry name" value="AA_TRANSFER_CLASS_5"/>
    <property type="match status" value="1"/>
</dbReference>
<organism evidence="14 16">
    <name type="scientific">Sphingobium xenophagum</name>
    <dbReference type="NCBI Taxonomy" id="121428"/>
    <lineage>
        <taxon>Bacteria</taxon>
        <taxon>Pseudomonadati</taxon>
        <taxon>Pseudomonadota</taxon>
        <taxon>Alphaproteobacteria</taxon>
        <taxon>Sphingomonadales</taxon>
        <taxon>Sphingomonadaceae</taxon>
        <taxon>Sphingobium</taxon>
    </lineage>
</organism>
<feature type="domain" description="Aminotransferase class V" evidence="13">
    <location>
        <begin position="5"/>
        <end position="366"/>
    </location>
</feature>
<dbReference type="PANTHER" id="PTHR11601:SF34">
    <property type="entry name" value="CYSTEINE DESULFURASE"/>
    <property type="match status" value="1"/>
</dbReference>
<evidence type="ECO:0000256" key="2">
    <source>
        <dbReference type="ARBA" id="ARBA00003120"/>
    </source>
</evidence>
<evidence type="ECO:0000256" key="5">
    <source>
        <dbReference type="ARBA" id="ARBA00013558"/>
    </source>
</evidence>
<evidence type="ECO:0000256" key="12">
    <source>
        <dbReference type="RuleBase" id="RU004504"/>
    </source>
</evidence>
<evidence type="ECO:0000256" key="11">
    <source>
        <dbReference type="ARBA" id="ARBA00050776"/>
    </source>
</evidence>
<evidence type="ECO:0000256" key="7">
    <source>
        <dbReference type="ARBA" id="ARBA00022723"/>
    </source>
</evidence>
<dbReference type="Proteomes" id="UP000217141">
    <property type="component" value="Plasmid p1"/>
</dbReference>
<dbReference type="InterPro" id="IPR015424">
    <property type="entry name" value="PyrdxlP-dep_Trfase"/>
</dbReference>
<dbReference type="PIRSF" id="PIRSF005572">
    <property type="entry name" value="NifS"/>
    <property type="match status" value="1"/>
</dbReference>
<keyword evidence="6" id="KW-0808">Transferase</keyword>
<dbReference type="KEGG" id="shyd:CJD35_21535"/>
<dbReference type="EC" id="2.8.1.7" evidence="4"/>
<dbReference type="AlphaFoldDB" id="A0A249MZ68"/>
<protein>
    <recommendedName>
        <fullName evidence="5">Cysteine desulfurase</fullName>
        <ecNumber evidence="4">2.8.1.7</ecNumber>
    </recommendedName>
</protein>
<keyword evidence="9" id="KW-0408">Iron</keyword>
<keyword evidence="8" id="KW-0663">Pyridoxal phosphate</keyword>
<evidence type="ECO:0000256" key="8">
    <source>
        <dbReference type="ARBA" id="ARBA00022898"/>
    </source>
</evidence>
<gene>
    <name evidence="14" type="ORF">CJD35_18420</name>
    <name evidence="15" type="ORF">CJD35_21535</name>
</gene>
<geneLocation type="plasmid" evidence="14 16">
    <name>p1</name>
</geneLocation>
<comment type="function">
    <text evidence="2">Catalyzes the removal of elemental sulfur atoms from cysteine to produce alanine. Seems to participate in the biosynthesis of the nitrogenase metalloclusters by providing the inorganic sulfur required for the Fe-S core formation.</text>
</comment>
<geneLocation type="plasmid" evidence="15 16">
    <name>p3</name>
</geneLocation>
<dbReference type="Gene3D" id="1.10.260.50">
    <property type="match status" value="1"/>
</dbReference>
<dbReference type="Pfam" id="PF00266">
    <property type="entry name" value="Aminotran_5"/>
    <property type="match status" value="1"/>
</dbReference>
<evidence type="ECO:0000313" key="15">
    <source>
        <dbReference type="EMBL" id="ASY47042.1"/>
    </source>
</evidence>
<dbReference type="EMBL" id="CP022749">
    <property type="protein sequence ID" value="ASY47042.1"/>
    <property type="molecule type" value="Genomic_DNA"/>
</dbReference>
<evidence type="ECO:0000256" key="10">
    <source>
        <dbReference type="ARBA" id="ARBA00023014"/>
    </source>
</evidence>
<dbReference type="GO" id="GO:0051536">
    <property type="term" value="F:iron-sulfur cluster binding"/>
    <property type="evidence" value="ECO:0007669"/>
    <property type="project" value="UniProtKB-KW"/>
</dbReference>
<dbReference type="Proteomes" id="UP000217141">
    <property type="component" value="Plasmid p3"/>
</dbReference>
<keyword evidence="10" id="KW-0411">Iron-sulfur</keyword>
<name>A0A249MZ68_SPHXE</name>
<evidence type="ECO:0000256" key="3">
    <source>
        <dbReference type="ARBA" id="ARBA00006490"/>
    </source>
</evidence>
<proteinExistence type="inferred from homology"/>
<dbReference type="Gene3D" id="3.90.1150.10">
    <property type="entry name" value="Aspartate Aminotransferase, domain 1"/>
    <property type="match status" value="1"/>
</dbReference>
<evidence type="ECO:0000313" key="14">
    <source>
        <dbReference type="EMBL" id="ASY46477.1"/>
    </source>
</evidence>
<dbReference type="InterPro" id="IPR016454">
    <property type="entry name" value="Cysteine_dSase"/>
</dbReference>
<dbReference type="RefSeq" id="WP_095687371.1">
    <property type="nucleotide sequence ID" value="NZ_CP022747.1"/>
</dbReference>
<dbReference type="GO" id="GO:0031071">
    <property type="term" value="F:cysteine desulfurase activity"/>
    <property type="evidence" value="ECO:0007669"/>
    <property type="project" value="UniProtKB-EC"/>
</dbReference>
<accession>A0A249MZ68</accession>
<keyword evidence="14" id="KW-0614">Plasmid</keyword>
<dbReference type="InterPro" id="IPR020578">
    <property type="entry name" value="Aminotrans_V_PyrdxlP_BS"/>
</dbReference>
<dbReference type="SUPFAM" id="SSF53383">
    <property type="entry name" value="PLP-dependent transferases"/>
    <property type="match status" value="1"/>
</dbReference>
<dbReference type="KEGG" id="shyd:CJD35_18420"/>
<keyword evidence="7" id="KW-0479">Metal-binding</keyword>
<comment type="cofactor">
    <cofactor evidence="1 12">
        <name>pyridoxal 5'-phosphate</name>
        <dbReference type="ChEBI" id="CHEBI:597326"/>
    </cofactor>
</comment>
<dbReference type="GO" id="GO:0046872">
    <property type="term" value="F:metal ion binding"/>
    <property type="evidence" value="ECO:0007669"/>
    <property type="project" value="UniProtKB-KW"/>
</dbReference>
<dbReference type="InterPro" id="IPR015421">
    <property type="entry name" value="PyrdxlP-dep_Trfase_major"/>
</dbReference>
<dbReference type="EMBL" id="CP022747">
    <property type="protein sequence ID" value="ASY46477.1"/>
    <property type="molecule type" value="Genomic_DNA"/>
</dbReference>
<reference evidence="14 16" key="1">
    <citation type="submission" date="2017-08" db="EMBL/GenBank/DDBJ databases">
        <title>Whole Genome Sequence of Sphingobium hydrophobicum C1: Insights into Adaption to the Electronic-waste Contaminated Sediment.</title>
        <authorList>
            <person name="Song D."/>
            <person name="Chen X."/>
            <person name="Xu M."/>
        </authorList>
    </citation>
    <scope>NUCLEOTIDE SEQUENCE [LARGE SCALE GENOMIC DNA]</scope>
    <source>
        <strain evidence="14 16">C1</strain>
        <plasmid evidence="14 16">p1</plasmid>
        <plasmid evidence="15 16">p3</plasmid>
    </source>
</reference>
<evidence type="ECO:0000256" key="4">
    <source>
        <dbReference type="ARBA" id="ARBA00012239"/>
    </source>
</evidence>
<evidence type="ECO:0000256" key="6">
    <source>
        <dbReference type="ARBA" id="ARBA00022679"/>
    </source>
</evidence>
<evidence type="ECO:0000256" key="9">
    <source>
        <dbReference type="ARBA" id="ARBA00023004"/>
    </source>
</evidence>
<dbReference type="InterPro" id="IPR015422">
    <property type="entry name" value="PyrdxlP-dep_Trfase_small"/>
</dbReference>
<dbReference type="PANTHER" id="PTHR11601">
    <property type="entry name" value="CYSTEINE DESULFURYLASE FAMILY MEMBER"/>
    <property type="match status" value="1"/>
</dbReference>